<comment type="subunit">
    <text evidence="6">Homodimer.</text>
</comment>
<dbReference type="Pfam" id="PF02525">
    <property type="entry name" value="Flavodoxin_2"/>
    <property type="match status" value="1"/>
</dbReference>
<keyword evidence="2 6" id="KW-0288">FMN</keyword>
<comment type="function">
    <text evidence="6">Also exhibits azoreductase activity. Catalyzes the reductive cleavage of the azo bond in aromatic azo compounds to the corresponding amines.</text>
</comment>
<accession>A0A543HIP1</accession>
<dbReference type="GO" id="GO:0010181">
    <property type="term" value="F:FMN binding"/>
    <property type="evidence" value="ECO:0007669"/>
    <property type="project" value="UniProtKB-UniRule"/>
</dbReference>
<comment type="catalytic activity">
    <reaction evidence="5">
        <text>N,N-dimethyl-1,4-phenylenediamine + anthranilate + 2 NAD(+) = 2-(4-dimethylaminophenyl)diazenylbenzoate + 2 NADH + 2 H(+)</text>
        <dbReference type="Rhea" id="RHEA:55872"/>
        <dbReference type="ChEBI" id="CHEBI:15378"/>
        <dbReference type="ChEBI" id="CHEBI:15783"/>
        <dbReference type="ChEBI" id="CHEBI:16567"/>
        <dbReference type="ChEBI" id="CHEBI:57540"/>
        <dbReference type="ChEBI" id="CHEBI:57945"/>
        <dbReference type="ChEBI" id="CHEBI:71579"/>
        <dbReference type="EC" id="1.7.1.17"/>
    </reaction>
    <physiologicalReaction direction="right-to-left" evidence="5">
        <dbReference type="Rhea" id="RHEA:55874"/>
    </physiologicalReaction>
</comment>
<dbReference type="PANTHER" id="PTHR43741">
    <property type="entry name" value="FMN-DEPENDENT NADH-AZOREDUCTASE 1"/>
    <property type="match status" value="1"/>
</dbReference>
<comment type="caution">
    <text evidence="8">The sequence shown here is derived from an EMBL/GenBank/DDBJ whole genome shotgun (WGS) entry which is preliminary data.</text>
</comment>
<evidence type="ECO:0000256" key="6">
    <source>
        <dbReference type="HAMAP-Rule" id="MF_01216"/>
    </source>
</evidence>
<dbReference type="InterPro" id="IPR050104">
    <property type="entry name" value="FMN-dep_NADH:Q_OxRdtase_AzoR1"/>
</dbReference>
<dbReference type="EMBL" id="VFPM01000003">
    <property type="protein sequence ID" value="TQM58167.1"/>
    <property type="molecule type" value="Genomic_DNA"/>
</dbReference>
<dbReference type="Proteomes" id="UP000316747">
    <property type="component" value="Unassembled WGS sequence"/>
</dbReference>
<keyword evidence="1 6" id="KW-0285">Flavoprotein</keyword>
<keyword evidence="9" id="KW-1185">Reference proteome</keyword>
<feature type="domain" description="Flavodoxin-like fold" evidence="7">
    <location>
        <begin position="6"/>
        <end position="179"/>
    </location>
</feature>
<feature type="binding site" evidence="6">
    <location>
        <position position="13"/>
    </location>
    <ligand>
        <name>FMN</name>
        <dbReference type="ChEBI" id="CHEBI:58210"/>
    </ligand>
</feature>
<dbReference type="SUPFAM" id="SSF52218">
    <property type="entry name" value="Flavoproteins"/>
    <property type="match status" value="1"/>
</dbReference>
<keyword evidence="4 6" id="KW-0520">NAD</keyword>
<evidence type="ECO:0000256" key="2">
    <source>
        <dbReference type="ARBA" id="ARBA00022643"/>
    </source>
</evidence>
<dbReference type="AlphaFoldDB" id="A0A543HIP1"/>
<evidence type="ECO:0000256" key="5">
    <source>
        <dbReference type="ARBA" id="ARBA00048542"/>
    </source>
</evidence>
<dbReference type="EC" id="1.7.1.17" evidence="6"/>
<comment type="cofactor">
    <cofactor evidence="6">
        <name>FMN</name>
        <dbReference type="ChEBI" id="CHEBI:58210"/>
    </cofactor>
    <text evidence="6">Binds 1 FMN per subunit.</text>
</comment>
<comment type="function">
    <text evidence="6">Quinone reductase that provides resistance to thiol-specific stress caused by electrophilic quinones.</text>
</comment>
<evidence type="ECO:0000313" key="9">
    <source>
        <dbReference type="Proteomes" id="UP000316747"/>
    </source>
</evidence>
<evidence type="ECO:0000256" key="1">
    <source>
        <dbReference type="ARBA" id="ARBA00022630"/>
    </source>
</evidence>
<dbReference type="InterPro" id="IPR003680">
    <property type="entry name" value="Flavodoxin_fold"/>
</dbReference>
<sequence>MAPSPTLLRIDASIRATDSVTREIADTFERHWCETRPEARVVRRDVGLSPPAYLSELEHTAMFVPSEYRTPEQAAAQAEAAALADELFAADTVLLCAPLYNLGIPAGLKTWLDRIYTDIRLFPGFGITRPLSGRRCVVVSARGGAYGPGTPMDGWDYEEPYLRRHVVDILGMELSEIFVDLTLAHINPKLAHLADIAVQSRRAGHEVAERMAHEHAEAALA</sequence>
<reference evidence="8 9" key="1">
    <citation type="submission" date="2019-06" db="EMBL/GenBank/DDBJ databases">
        <title>Genome sequencing of plant associated microbes to promote plant fitness in Sorghum bicolor and Oryza sativa.</title>
        <authorList>
            <person name="Coleman-Derr D."/>
        </authorList>
    </citation>
    <scope>NUCLEOTIDE SEQUENCE [LARGE SCALE GENOMIC DNA]</scope>
    <source>
        <strain evidence="8 9">KV-663</strain>
    </source>
</reference>
<protein>
    <recommendedName>
        <fullName evidence="6">FMN dependent NADH:quinone oxidoreductase</fullName>
        <ecNumber evidence="6">1.6.5.-</ecNumber>
    </recommendedName>
    <alternativeName>
        <fullName evidence="6">Azo-dye reductase</fullName>
    </alternativeName>
    <alternativeName>
        <fullName evidence="6">FMN-dependent NADH-azo compound oxidoreductase</fullName>
    </alternativeName>
    <alternativeName>
        <fullName evidence="6">FMN-dependent NADH-azoreductase</fullName>
        <ecNumber evidence="6">1.7.1.17</ecNumber>
    </alternativeName>
</protein>
<dbReference type="PANTHER" id="PTHR43741:SF4">
    <property type="entry name" value="FMN-DEPENDENT NADH:QUINONE OXIDOREDUCTASE"/>
    <property type="match status" value="1"/>
</dbReference>
<proteinExistence type="inferred from homology"/>
<comment type="caution">
    <text evidence="6">Lacks conserved residue(s) required for the propagation of feature annotation.</text>
</comment>
<keyword evidence="3 6" id="KW-0560">Oxidoreductase</keyword>
<gene>
    <name evidence="6" type="primary">azoR</name>
    <name evidence="8" type="ORF">FBY41_3527</name>
</gene>
<dbReference type="Gene3D" id="3.40.50.360">
    <property type="match status" value="1"/>
</dbReference>
<dbReference type="EC" id="1.6.5.-" evidence="6"/>
<dbReference type="GO" id="GO:0009055">
    <property type="term" value="F:electron transfer activity"/>
    <property type="evidence" value="ECO:0007669"/>
    <property type="project" value="UniProtKB-UniRule"/>
</dbReference>
<evidence type="ECO:0000313" key="8">
    <source>
        <dbReference type="EMBL" id="TQM58167.1"/>
    </source>
</evidence>
<dbReference type="InterPro" id="IPR029039">
    <property type="entry name" value="Flavoprotein-like_sf"/>
</dbReference>
<evidence type="ECO:0000259" key="7">
    <source>
        <dbReference type="Pfam" id="PF02525"/>
    </source>
</evidence>
<comment type="catalytic activity">
    <reaction evidence="6">
        <text>2 a quinone + NADH + H(+) = 2 a 1,4-benzosemiquinone + NAD(+)</text>
        <dbReference type="Rhea" id="RHEA:65952"/>
        <dbReference type="ChEBI" id="CHEBI:15378"/>
        <dbReference type="ChEBI" id="CHEBI:57540"/>
        <dbReference type="ChEBI" id="CHEBI:57945"/>
        <dbReference type="ChEBI" id="CHEBI:132124"/>
        <dbReference type="ChEBI" id="CHEBI:134225"/>
    </reaction>
</comment>
<evidence type="ECO:0000256" key="4">
    <source>
        <dbReference type="ARBA" id="ARBA00023027"/>
    </source>
</evidence>
<dbReference type="HAMAP" id="MF_01216">
    <property type="entry name" value="Azoreductase_type1"/>
    <property type="match status" value="1"/>
</dbReference>
<dbReference type="InterPro" id="IPR023048">
    <property type="entry name" value="NADH:quinone_OxRdtase_FMN_depd"/>
</dbReference>
<dbReference type="GO" id="GO:0016655">
    <property type="term" value="F:oxidoreductase activity, acting on NAD(P)H, quinone or similar compound as acceptor"/>
    <property type="evidence" value="ECO:0007669"/>
    <property type="project" value="InterPro"/>
</dbReference>
<organism evidence="8 9">
    <name type="scientific">Humibacillus xanthopallidus</name>
    <dbReference type="NCBI Taxonomy" id="412689"/>
    <lineage>
        <taxon>Bacteria</taxon>
        <taxon>Bacillati</taxon>
        <taxon>Actinomycetota</taxon>
        <taxon>Actinomycetes</taxon>
        <taxon>Micrococcales</taxon>
        <taxon>Intrasporangiaceae</taxon>
        <taxon>Humibacillus</taxon>
    </lineage>
</organism>
<dbReference type="GO" id="GO:0016652">
    <property type="term" value="F:oxidoreductase activity, acting on NAD(P)H as acceptor"/>
    <property type="evidence" value="ECO:0007669"/>
    <property type="project" value="UniProtKB-UniRule"/>
</dbReference>
<dbReference type="OrthoDB" id="9805013at2"/>
<dbReference type="RefSeq" id="WP_141845541.1">
    <property type="nucleotide sequence ID" value="NZ_VFPM01000003.1"/>
</dbReference>
<comment type="similarity">
    <text evidence="6">Belongs to the azoreductase type 1 family.</text>
</comment>
<name>A0A543HIP1_9MICO</name>
<evidence type="ECO:0000256" key="3">
    <source>
        <dbReference type="ARBA" id="ARBA00023002"/>
    </source>
</evidence>